<sequence length="269" mass="29562">MSWVVAPNIKALFASVNKLAPGRDKASDGTVGDLAHQSGTSGHNPDDTPGVSAERTDPDSIPEVRAGDIDKDLRHPTVTMEQVVQKVVKTPALRRRLIYVIYNRRIWSASSGWAQKAYTGSNPHDKHAHFSGHPDYDNDSSPWREIEALGDDDMDATERAALMEVRDQVRLFFSGMTKTATGTVLSPTVWRIRDEEWQAKVSALLTALSGQIGGLDTKQVIARIEALAAEDRQRDAELAELVRRTNSGELTAEQVVDELARRLAGNPQS</sequence>
<evidence type="ECO:0000313" key="3">
    <source>
        <dbReference type="Proteomes" id="UP000199393"/>
    </source>
</evidence>
<name>A0A1C3N4S8_9ACTN</name>
<feature type="region of interest" description="Disordered" evidence="1">
    <location>
        <begin position="22"/>
        <end position="65"/>
    </location>
</feature>
<evidence type="ECO:0000256" key="1">
    <source>
        <dbReference type="SAM" id="MobiDB-lite"/>
    </source>
</evidence>
<organism evidence="2 3">
    <name type="scientific">Micromonospora krabiensis</name>
    <dbReference type="NCBI Taxonomy" id="307121"/>
    <lineage>
        <taxon>Bacteria</taxon>
        <taxon>Bacillati</taxon>
        <taxon>Actinomycetota</taxon>
        <taxon>Actinomycetes</taxon>
        <taxon>Micromonosporales</taxon>
        <taxon>Micromonosporaceae</taxon>
        <taxon>Micromonospora</taxon>
    </lineage>
</organism>
<keyword evidence="3" id="KW-1185">Reference proteome</keyword>
<dbReference type="RefSeq" id="WP_091591485.1">
    <property type="nucleotide sequence ID" value="NZ_JBHRWG010000004.1"/>
</dbReference>
<gene>
    <name evidence="2" type="ORF">GA0070620_3105</name>
</gene>
<dbReference type="STRING" id="307121.GA0070620_3105"/>
<dbReference type="EMBL" id="LT598496">
    <property type="protein sequence ID" value="SBV27581.1"/>
    <property type="molecule type" value="Genomic_DNA"/>
</dbReference>
<dbReference type="AlphaFoldDB" id="A0A1C3N4S8"/>
<protein>
    <submittedName>
        <fullName evidence="2">Uncharacterized protein</fullName>
    </submittedName>
</protein>
<reference evidence="3" key="1">
    <citation type="submission" date="2016-06" db="EMBL/GenBank/DDBJ databases">
        <authorList>
            <person name="Varghese N."/>
            <person name="Submissions Spin"/>
        </authorList>
    </citation>
    <scope>NUCLEOTIDE SEQUENCE [LARGE SCALE GENOMIC DNA]</scope>
    <source>
        <strain evidence="3">DSM 45344</strain>
    </source>
</reference>
<accession>A0A1C3N4S8</accession>
<evidence type="ECO:0000313" key="2">
    <source>
        <dbReference type="EMBL" id="SBV27581.1"/>
    </source>
</evidence>
<dbReference type="Proteomes" id="UP000199393">
    <property type="component" value="Chromosome I"/>
</dbReference>
<proteinExistence type="predicted"/>
<dbReference type="OrthoDB" id="7671932at2"/>